<gene>
    <name evidence="2" type="ORF">Q5Y73_12585</name>
</gene>
<dbReference type="InterPro" id="IPR011990">
    <property type="entry name" value="TPR-like_helical_dom_sf"/>
</dbReference>
<dbReference type="Proteomes" id="UP001231941">
    <property type="component" value="Unassembled WGS sequence"/>
</dbReference>
<accession>A0ABT9J0E3</accession>
<proteinExistence type="predicted"/>
<protein>
    <submittedName>
        <fullName evidence="2">DUF3089 domain-containing protein</fullName>
    </submittedName>
</protein>
<dbReference type="SUPFAM" id="SSF53474">
    <property type="entry name" value="alpha/beta-Hydrolases"/>
    <property type="match status" value="1"/>
</dbReference>
<sequence>MSIINFIKVQQQAIKLIEEKNYEEALILLEDAKVKFPNKLDRLGQWKAETYCLLGENEKALYELNEVLEKGLWWNPVILKNFAQELGPLKELEDFKLIIEKCREIYDLQKQSSKPDLKVKGNENAEIALFALHWKGSNTDDFSQQLAEINTSNEYLLGFPQSSQLLSHHCYSWDDPDIAKRDLVETFKQFKNRYNLKEKENVILGASQGAKVAIEMTLDQEILGVNRFIAIVPGFQDVKRTEYLIRNHSNKNIRGCIITGDKDPFYDQTLKIIDVLKSENIPCKFIVQEGMGHTLPEDFPKVFQDALDYVMN</sequence>
<dbReference type="InterPro" id="IPR029058">
    <property type="entry name" value="AB_hydrolase_fold"/>
</dbReference>
<dbReference type="Gene3D" id="3.40.50.1820">
    <property type="entry name" value="alpha/beta hydrolase"/>
    <property type="match status" value="1"/>
</dbReference>
<dbReference type="Gene3D" id="1.25.40.10">
    <property type="entry name" value="Tetratricopeptide repeat domain"/>
    <property type="match status" value="1"/>
</dbReference>
<dbReference type="EMBL" id="JAVAMP010000005">
    <property type="protein sequence ID" value="MDP5274948.1"/>
    <property type="molecule type" value="Genomic_DNA"/>
</dbReference>
<dbReference type="Pfam" id="PF22316">
    <property type="entry name" value="ABhydrolase-like_N"/>
    <property type="match status" value="1"/>
</dbReference>
<feature type="domain" description="BCE-2095-like N-terminal" evidence="1">
    <location>
        <begin position="6"/>
        <end position="105"/>
    </location>
</feature>
<evidence type="ECO:0000313" key="2">
    <source>
        <dbReference type="EMBL" id="MDP5274948.1"/>
    </source>
</evidence>
<evidence type="ECO:0000313" key="3">
    <source>
        <dbReference type="Proteomes" id="UP001231941"/>
    </source>
</evidence>
<dbReference type="RefSeq" id="WP_305992258.1">
    <property type="nucleotide sequence ID" value="NZ_JAVAMP010000005.1"/>
</dbReference>
<name>A0ABT9J0E3_9BACL</name>
<organism evidence="2 3">
    <name type="scientific">Chengkuizengella axinellae</name>
    <dbReference type="NCBI Taxonomy" id="3064388"/>
    <lineage>
        <taxon>Bacteria</taxon>
        <taxon>Bacillati</taxon>
        <taxon>Bacillota</taxon>
        <taxon>Bacilli</taxon>
        <taxon>Bacillales</taxon>
        <taxon>Paenibacillaceae</taxon>
        <taxon>Chengkuizengella</taxon>
    </lineage>
</organism>
<comment type="caution">
    <text evidence="2">The sequence shown here is derived from an EMBL/GenBank/DDBJ whole genome shotgun (WGS) entry which is preliminary data.</text>
</comment>
<reference evidence="2 3" key="1">
    <citation type="submission" date="2023-08" db="EMBL/GenBank/DDBJ databases">
        <authorList>
            <person name="Park J.-S."/>
        </authorList>
    </citation>
    <scope>NUCLEOTIDE SEQUENCE [LARGE SCALE GENOMIC DNA]</scope>
    <source>
        <strain evidence="2 3">2205SS18-9</strain>
    </source>
</reference>
<keyword evidence="3" id="KW-1185">Reference proteome</keyword>
<evidence type="ECO:0000259" key="1">
    <source>
        <dbReference type="Pfam" id="PF22316"/>
    </source>
</evidence>
<dbReference type="InterPro" id="IPR054527">
    <property type="entry name" value="BCE_2095-like_N"/>
</dbReference>